<dbReference type="InterPro" id="IPR035967">
    <property type="entry name" value="SWAP/Surp_sf"/>
</dbReference>
<feature type="domain" description="SURP motif" evidence="4">
    <location>
        <begin position="82"/>
        <end position="124"/>
    </location>
</feature>
<dbReference type="SMART" id="SM00648">
    <property type="entry name" value="SWAP"/>
    <property type="match status" value="3"/>
</dbReference>
<dbReference type="InterPro" id="IPR000626">
    <property type="entry name" value="Ubiquitin-like_dom"/>
</dbReference>
<dbReference type="SUPFAM" id="SSF54236">
    <property type="entry name" value="Ubiquitin-like"/>
    <property type="match status" value="1"/>
</dbReference>
<keyword evidence="1" id="KW-0507">mRNA processing</keyword>
<dbReference type="AlphaFoldDB" id="R0F5E3"/>
<dbReference type="SUPFAM" id="SSF109905">
    <property type="entry name" value="Surp module (SWAP domain)"/>
    <property type="match status" value="3"/>
</dbReference>
<dbReference type="Pfam" id="PF00240">
    <property type="entry name" value="ubiquitin"/>
    <property type="match status" value="1"/>
</dbReference>
<protein>
    <recommendedName>
        <fullName evidence="7">Ubiquitin-like domain-containing protein</fullName>
    </recommendedName>
</protein>
<gene>
    <name evidence="5" type="ORF">CARUB_v10004868mg</name>
</gene>
<dbReference type="GO" id="GO:0005686">
    <property type="term" value="C:U2 snRNP"/>
    <property type="evidence" value="ECO:0007669"/>
    <property type="project" value="TreeGrafter"/>
</dbReference>
<evidence type="ECO:0000259" key="3">
    <source>
        <dbReference type="PROSITE" id="PS50053"/>
    </source>
</evidence>
<dbReference type="PANTHER" id="PTHR15316">
    <property type="entry name" value="SPLICEOSOME ASSOCIATED PROTEIN 114/SWAP SPLICING FACTOR-RELATED"/>
    <property type="match status" value="1"/>
</dbReference>
<dbReference type="InterPro" id="IPR000061">
    <property type="entry name" value="Surp"/>
</dbReference>
<dbReference type="InterPro" id="IPR045146">
    <property type="entry name" value="SF3A1"/>
</dbReference>
<keyword evidence="6" id="KW-1185">Reference proteome</keyword>
<dbReference type="SMART" id="SM00213">
    <property type="entry name" value="UBQ"/>
    <property type="match status" value="1"/>
</dbReference>
<proteinExistence type="predicted"/>
<reference evidence="6" key="1">
    <citation type="journal article" date="2013" name="Nat. Genet.">
        <title>The Capsella rubella genome and the genomic consequences of rapid mating system evolution.</title>
        <authorList>
            <person name="Slotte T."/>
            <person name="Hazzouri K.M."/>
            <person name="Agren J.A."/>
            <person name="Koenig D."/>
            <person name="Maumus F."/>
            <person name="Guo Y.L."/>
            <person name="Steige K."/>
            <person name="Platts A.E."/>
            <person name="Escobar J.S."/>
            <person name="Newman L.K."/>
            <person name="Wang W."/>
            <person name="Mandakova T."/>
            <person name="Vello E."/>
            <person name="Smith L.M."/>
            <person name="Henz S.R."/>
            <person name="Steffen J."/>
            <person name="Takuno S."/>
            <person name="Brandvain Y."/>
            <person name="Coop G."/>
            <person name="Andolfatto P."/>
            <person name="Hu T.T."/>
            <person name="Blanchette M."/>
            <person name="Clark R.M."/>
            <person name="Quesneville H."/>
            <person name="Nordborg M."/>
            <person name="Gaut B.S."/>
            <person name="Lysak M.A."/>
            <person name="Jenkins J."/>
            <person name="Grimwood J."/>
            <person name="Chapman J."/>
            <person name="Prochnik S."/>
            <person name="Shu S."/>
            <person name="Rokhsar D."/>
            <person name="Schmutz J."/>
            <person name="Weigel D."/>
            <person name="Wright S.I."/>
        </authorList>
    </citation>
    <scope>NUCLEOTIDE SEQUENCE [LARGE SCALE GENOMIC DNA]</scope>
    <source>
        <strain evidence="6">cv. Monte Gargano</strain>
    </source>
</reference>
<dbReference type="PANTHER" id="PTHR15316:SF1">
    <property type="entry name" value="SPLICING FACTOR 3A SUBUNIT 1"/>
    <property type="match status" value="1"/>
</dbReference>
<feature type="compositionally biased region" description="Low complexity" evidence="2">
    <location>
        <begin position="310"/>
        <end position="319"/>
    </location>
</feature>
<evidence type="ECO:0000313" key="5">
    <source>
        <dbReference type="EMBL" id="EOA16676.1"/>
    </source>
</evidence>
<evidence type="ECO:0000259" key="4">
    <source>
        <dbReference type="PROSITE" id="PS50128"/>
    </source>
</evidence>
<feature type="region of interest" description="Disordered" evidence="2">
    <location>
        <begin position="297"/>
        <end position="326"/>
    </location>
</feature>
<dbReference type="PROSITE" id="PS50128">
    <property type="entry name" value="SURP"/>
    <property type="match status" value="3"/>
</dbReference>
<dbReference type="Gene3D" id="1.10.10.790">
    <property type="entry name" value="Surp module"/>
    <property type="match status" value="3"/>
</dbReference>
<evidence type="ECO:0000313" key="6">
    <source>
        <dbReference type="Proteomes" id="UP000029121"/>
    </source>
</evidence>
<dbReference type="GO" id="GO:0000381">
    <property type="term" value="P:regulation of alternative mRNA splicing, via spliceosome"/>
    <property type="evidence" value="ECO:0007669"/>
    <property type="project" value="TreeGrafter"/>
</dbReference>
<dbReference type="GO" id="GO:0071004">
    <property type="term" value="C:U2-type prespliceosome"/>
    <property type="evidence" value="ECO:0007669"/>
    <property type="project" value="TreeGrafter"/>
</dbReference>
<dbReference type="Gene3D" id="3.10.20.90">
    <property type="entry name" value="Phosphatidylinositol 3-kinase Catalytic Subunit, Chain A, domain 1"/>
    <property type="match status" value="1"/>
</dbReference>
<dbReference type="InterPro" id="IPR029071">
    <property type="entry name" value="Ubiquitin-like_domsf"/>
</dbReference>
<feature type="domain" description="Ubiquitin-like" evidence="3">
    <location>
        <begin position="350"/>
        <end position="427"/>
    </location>
</feature>
<dbReference type="EMBL" id="KB870811">
    <property type="protein sequence ID" value="EOA16676.1"/>
    <property type="molecule type" value="Genomic_DNA"/>
</dbReference>
<dbReference type="STRING" id="81985.R0F5E3"/>
<dbReference type="Pfam" id="PF01805">
    <property type="entry name" value="Surp"/>
    <property type="match status" value="3"/>
</dbReference>
<dbReference type="Proteomes" id="UP000029121">
    <property type="component" value="Unassembled WGS sequence"/>
</dbReference>
<dbReference type="OrthoDB" id="2161771at2759"/>
<name>R0F5E3_9BRAS</name>
<sequence length="427" mass="47910">MSQKDQDLASIIDRAAVFIFKHGVEYEAELLETFPCHTFLKSSDPNHGMYQKRLMEYRNGTADTMRVSAEVIEPPPGSTKTLIERTAILISKKSSTVEERLRRCNLTNPRYKFLHRSDPFHAFYQQKLREYRSLKTDANVVDDDSDDGFDAALAANRDIILPKYISLSNFLQWEIPQGMTLSEFDTIKLTAMFVGWYGSEFWLGLHARAVPQLGFMNPSNGRFSKFTELTVAYSKVLTPPTNLIKELGNNAAYLEAIIDAFLQCLQWKSFDHYRWRQGGEQSLIDWHASVTKDFANKGQNHHQDLPPLPQKQSPPLLEEPNPKRQKLDVNGSALVPEDQFLAQHPGSSTITVSVPNADGGGQVIEITVQSLSESVASLKEKIAEEIQVPAANTHKLMISGKAMVLEDTDKSLAHYNVGAGDILTLSL</sequence>
<organism evidence="5 6">
    <name type="scientific">Capsella rubella</name>
    <dbReference type="NCBI Taxonomy" id="81985"/>
    <lineage>
        <taxon>Eukaryota</taxon>
        <taxon>Viridiplantae</taxon>
        <taxon>Streptophyta</taxon>
        <taxon>Embryophyta</taxon>
        <taxon>Tracheophyta</taxon>
        <taxon>Spermatophyta</taxon>
        <taxon>Magnoliopsida</taxon>
        <taxon>eudicotyledons</taxon>
        <taxon>Gunneridae</taxon>
        <taxon>Pentapetalae</taxon>
        <taxon>rosids</taxon>
        <taxon>malvids</taxon>
        <taxon>Brassicales</taxon>
        <taxon>Brassicaceae</taxon>
        <taxon>Camelineae</taxon>
        <taxon>Capsella</taxon>
    </lineage>
</organism>
<feature type="domain" description="SURP motif" evidence="4">
    <location>
        <begin position="186"/>
        <end position="226"/>
    </location>
</feature>
<evidence type="ECO:0000256" key="2">
    <source>
        <dbReference type="SAM" id="MobiDB-lite"/>
    </source>
</evidence>
<dbReference type="GO" id="GO:0003723">
    <property type="term" value="F:RNA binding"/>
    <property type="evidence" value="ECO:0007669"/>
    <property type="project" value="InterPro"/>
</dbReference>
<accession>R0F5E3</accession>
<dbReference type="PROSITE" id="PS50053">
    <property type="entry name" value="UBIQUITIN_2"/>
    <property type="match status" value="1"/>
</dbReference>
<dbReference type="eggNOG" id="KOG0007">
    <property type="taxonomic scope" value="Eukaryota"/>
</dbReference>
<dbReference type="GO" id="GO:0045292">
    <property type="term" value="P:mRNA cis splicing, via spliceosome"/>
    <property type="evidence" value="ECO:0007669"/>
    <property type="project" value="InterPro"/>
</dbReference>
<feature type="domain" description="SURP motif" evidence="4">
    <location>
        <begin position="11"/>
        <end position="50"/>
    </location>
</feature>
<dbReference type="GO" id="GO:0071013">
    <property type="term" value="C:catalytic step 2 spliceosome"/>
    <property type="evidence" value="ECO:0007669"/>
    <property type="project" value="TreeGrafter"/>
</dbReference>
<evidence type="ECO:0000256" key="1">
    <source>
        <dbReference type="ARBA" id="ARBA00022664"/>
    </source>
</evidence>
<evidence type="ECO:0008006" key="7">
    <source>
        <dbReference type="Google" id="ProtNLM"/>
    </source>
</evidence>